<dbReference type="GO" id="GO:0043531">
    <property type="term" value="F:ADP binding"/>
    <property type="evidence" value="ECO:0007669"/>
    <property type="project" value="InterPro"/>
</dbReference>
<feature type="domain" description="NB-ARC" evidence="3">
    <location>
        <begin position="270"/>
        <end position="310"/>
    </location>
</feature>
<dbReference type="GO" id="GO:0005525">
    <property type="term" value="F:GTP binding"/>
    <property type="evidence" value="ECO:0007669"/>
    <property type="project" value="InterPro"/>
</dbReference>
<dbReference type="InterPro" id="IPR032675">
    <property type="entry name" value="LRR_dom_sf"/>
</dbReference>
<dbReference type="Gene3D" id="1.10.10.10">
    <property type="entry name" value="Winged helix-like DNA-binding domain superfamily/Winged helix DNA-binding domain"/>
    <property type="match status" value="1"/>
</dbReference>
<dbReference type="EMBL" id="LRBV02000008">
    <property type="status" value="NOT_ANNOTATED_CDS"/>
    <property type="molecule type" value="Genomic_DNA"/>
</dbReference>
<dbReference type="InterPro" id="IPR042197">
    <property type="entry name" value="Apaf_helical"/>
</dbReference>
<evidence type="ECO:0008006" key="8">
    <source>
        <dbReference type="Google" id="ProtNLM"/>
    </source>
</evidence>
<reference evidence="6" key="2">
    <citation type="submission" date="2021-01" db="UniProtKB">
        <authorList>
            <consortium name="EnsemblPlants"/>
        </authorList>
    </citation>
    <scope>IDENTIFICATION</scope>
</reference>
<dbReference type="SMART" id="SM00175">
    <property type="entry name" value="RAB"/>
    <property type="match status" value="1"/>
</dbReference>
<dbReference type="GO" id="GO:0098542">
    <property type="term" value="P:defense response to other organism"/>
    <property type="evidence" value="ECO:0007669"/>
    <property type="project" value="TreeGrafter"/>
</dbReference>
<evidence type="ECO:0000259" key="4">
    <source>
        <dbReference type="Pfam" id="PF23559"/>
    </source>
</evidence>
<dbReference type="SUPFAM" id="SSF52058">
    <property type="entry name" value="L domain-like"/>
    <property type="match status" value="1"/>
</dbReference>
<dbReference type="FunFam" id="1.10.10.10:FF:000322">
    <property type="entry name" value="Probable disease resistance protein At1g63360"/>
    <property type="match status" value="1"/>
</dbReference>
<evidence type="ECO:0000259" key="5">
    <source>
        <dbReference type="Pfam" id="PF23598"/>
    </source>
</evidence>
<keyword evidence="2" id="KW-0611">Plant defense</keyword>
<protein>
    <recommendedName>
        <fullName evidence="8">NB-ARC domain-containing protein</fullName>
    </recommendedName>
</protein>
<dbReference type="AlphaFoldDB" id="A0A7N2M7B0"/>
<evidence type="ECO:0000313" key="7">
    <source>
        <dbReference type="Proteomes" id="UP000594261"/>
    </source>
</evidence>
<dbReference type="InterPro" id="IPR036388">
    <property type="entry name" value="WH-like_DNA-bd_sf"/>
</dbReference>
<dbReference type="InterPro" id="IPR002182">
    <property type="entry name" value="NB-ARC"/>
</dbReference>
<dbReference type="InterPro" id="IPR027417">
    <property type="entry name" value="P-loop_NTPase"/>
</dbReference>
<dbReference type="SUPFAM" id="SSF52540">
    <property type="entry name" value="P-loop containing nucleoside triphosphate hydrolases"/>
    <property type="match status" value="2"/>
</dbReference>
<dbReference type="EnsemblPlants" id="QL08p002780:mrna">
    <property type="protein sequence ID" value="QL08p002780:mrna"/>
    <property type="gene ID" value="QL08p002780"/>
</dbReference>
<name>A0A7N2M7B0_QUELO</name>
<dbReference type="InterPro" id="IPR044974">
    <property type="entry name" value="Disease_R_plants"/>
</dbReference>
<dbReference type="Gramene" id="QL08p002780:mrna">
    <property type="protein sequence ID" value="QL08p002780:mrna"/>
    <property type="gene ID" value="QL08p002780"/>
</dbReference>
<dbReference type="InterPro" id="IPR001806">
    <property type="entry name" value="Small_GTPase"/>
</dbReference>
<feature type="domain" description="NB-ARC" evidence="3">
    <location>
        <begin position="311"/>
        <end position="386"/>
    </location>
</feature>
<feature type="domain" description="Disease resistance protein winged helix" evidence="4">
    <location>
        <begin position="441"/>
        <end position="512"/>
    </location>
</feature>
<dbReference type="InParanoid" id="A0A7N2M7B0"/>
<proteinExistence type="predicted"/>
<evidence type="ECO:0000256" key="1">
    <source>
        <dbReference type="ARBA" id="ARBA00022737"/>
    </source>
</evidence>
<keyword evidence="7" id="KW-1185">Reference proteome</keyword>
<dbReference type="Gene3D" id="3.40.50.300">
    <property type="entry name" value="P-loop containing nucleotide triphosphate hydrolases"/>
    <property type="match status" value="3"/>
</dbReference>
<dbReference type="InterPro" id="IPR055414">
    <property type="entry name" value="LRR_R13L4/SHOC2-like"/>
</dbReference>
<evidence type="ECO:0000256" key="2">
    <source>
        <dbReference type="ARBA" id="ARBA00022821"/>
    </source>
</evidence>
<dbReference type="PANTHER" id="PTHR23155:SF1205">
    <property type="entry name" value="DISEASE RESISTANCE PROTEIN RPM1"/>
    <property type="match status" value="1"/>
</dbReference>
<dbReference type="Gene3D" id="1.10.8.430">
    <property type="entry name" value="Helical domain of apoptotic protease-activating factors"/>
    <property type="match status" value="1"/>
</dbReference>
<dbReference type="InterPro" id="IPR058922">
    <property type="entry name" value="WHD_DRP"/>
</dbReference>
<keyword evidence="1" id="KW-0677">Repeat</keyword>
<dbReference type="GO" id="GO:0003924">
    <property type="term" value="F:GTPase activity"/>
    <property type="evidence" value="ECO:0007669"/>
    <property type="project" value="InterPro"/>
</dbReference>
<dbReference type="PANTHER" id="PTHR23155">
    <property type="entry name" value="DISEASE RESISTANCE PROTEIN RP"/>
    <property type="match status" value="1"/>
</dbReference>
<dbReference type="Pfam" id="PF23598">
    <property type="entry name" value="LRR_14"/>
    <property type="match status" value="1"/>
</dbReference>
<reference evidence="6 7" key="1">
    <citation type="journal article" date="2016" name="G3 (Bethesda)">
        <title>First Draft Assembly and Annotation of the Genome of a California Endemic Oak Quercus lobata Nee (Fagaceae).</title>
        <authorList>
            <person name="Sork V.L."/>
            <person name="Fitz-Gibbon S.T."/>
            <person name="Puiu D."/>
            <person name="Crepeau M."/>
            <person name="Gugger P.F."/>
            <person name="Sherman R."/>
            <person name="Stevens K."/>
            <person name="Langley C.H."/>
            <person name="Pellegrini M."/>
            <person name="Salzberg S.L."/>
        </authorList>
    </citation>
    <scope>NUCLEOTIDE SEQUENCE [LARGE SCALE GENOMIC DNA]</scope>
    <source>
        <strain evidence="6 7">cv. SW786</strain>
    </source>
</reference>
<organism evidence="6 7">
    <name type="scientific">Quercus lobata</name>
    <name type="common">Valley oak</name>
    <dbReference type="NCBI Taxonomy" id="97700"/>
    <lineage>
        <taxon>Eukaryota</taxon>
        <taxon>Viridiplantae</taxon>
        <taxon>Streptophyta</taxon>
        <taxon>Embryophyta</taxon>
        <taxon>Tracheophyta</taxon>
        <taxon>Spermatophyta</taxon>
        <taxon>Magnoliopsida</taxon>
        <taxon>eudicotyledons</taxon>
        <taxon>Gunneridae</taxon>
        <taxon>Pentapetalae</taxon>
        <taxon>rosids</taxon>
        <taxon>fabids</taxon>
        <taxon>Fagales</taxon>
        <taxon>Fagaceae</taxon>
        <taxon>Quercus</taxon>
    </lineage>
</organism>
<feature type="domain" description="Disease resistance R13L4/SHOC-2-like LRR" evidence="5">
    <location>
        <begin position="551"/>
        <end position="742"/>
    </location>
</feature>
<sequence>MRNMLRIAIFNISYIRGLYIREIYRLTEGEVGWVWQSWLCAVGDIFAAKVSLEIFQAGQESFRSITRSYYRGAAGALLVYDITRFMGASFWLWKLRGRLLIVEVSDKEVLLLHTKVDLVVILGGDGTVLWIYELCCAFFVLFEIVDCGLVETIFYLRICGRSTWSSSKFQLHFHLLPHKKEGEMAESAVSLVIKNLSPLLVQEAGLLMGIRDEVESIKGINKKLEDIRKHVERYGFNAIEQGRSSNANVTWHDPRVASLFIEEAEVVGIEYHIAKLITWLVEGPSKCKIFSVVGIGGLGKTTLVKKVYDNEKRYVVVFDDLWDVEFWEHIKFDFLENGKGNRVVITSRNEDVAPSENESLDYYVYKLPPLPFEIALELFCMKVFQCEGEECPPDFVELSRGIVERCGGLPLAIVAIGGVLSMKDKHDLPYNLKACFLYFGMFPEDHSINWAKLIRLWIAEGFVKERQGITLEEVAQDYLNQLIRRNLVQVAWSDFAGKTRSRRVHDMIREVILSRYLSLRDTKVNMLLKSIGKLHNLETLDLKQSLVSGLLAEISGLHKLRYLGAYIESYDNELGIDSRPAVKIHSGIGCLQSLQSLRIHAASEELLELQLMFSPPPILESLFLRGPLKNLPEWILKLKSIARIGLYWSRLMDDPLNALQTLPNLRDLWIYDGYKGDQLHIEGEGFQKLKFLGLLNLGGLNRLIIEEGSLPLLEMLKIGHSPQLKEVPFGIHHLKSLKNLDFEDMPREFVLIMQPNGGPDFWKAEHVSSVYFWYRIQGERYKNYKLGDEELLELLRR</sequence>
<dbReference type="Pfam" id="PF00071">
    <property type="entry name" value="Ras"/>
    <property type="match status" value="1"/>
</dbReference>
<dbReference type="Pfam" id="PF00931">
    <property type="entry name" value="NB-ARC"/>
    <property type="match status" value="2"/>
</dbReference>
<accession>A0A7N2M7B0</accession>
<evidence type="ECO:0000259" key="3">
    <source>
        <dbReference type="Pfam" id="PF00931"/>
    </source>
</evidence>
<dbReference type="Pfam" id="PF23559">
    <property type="entry name" value="WHD_DRP"/>
    <property type="match status" value="1"/>
</dbReference>
<dbReference type="Proteomes" id="UP000594261">
    <property type="component" value="Chromosome 8"/>
</dbReference>
<dbReference type="Gene3D" id="3.80.10.10">
    <property type="entry name" value="Ribonuclease Inhibitor"/>
    <property type="match status" value="1"/>
</dbReference>
<evidence type="ECO:0000313" key="6">
    <source>
        <dbReference type="EnsemblPlants" id="QL08p002780:mrna"/>
    </source>
</evidence>